<dbReference type="Proteomes" id="UP000077202">
    <property type="component" value="Unassembled WGS sequence"/>
</dbReference>
<evidence type="ECO:0000256" key="7">
    <source>
        <dbReference type="SAM" id="Phobius"/>
    </source>
</evidence>
<evidence type="ECO:0000256" key="5">
    <source>
        <dbReference type="ARBA" id="ARBA00022989"/>
    </source>
</evidence>
<keyword evidence="3" id="KW-0592">Phosphate transport</keyword>
<feature type="transmembrane region" description="Helical" evidence="7">
    <location>
        <begin position="71"/>
        <end position="95"/>
    </location>
</feature>
<sequence>MPRQTDKQTGANDVANAFGTSVGSKTITLRQAFIIASLFEFAGALLLGRVSTNTIASVIADINSFTCDPEVYAYAMVCALGVGTIWLLIPSYLGLNVLS</sequence>
<name>A0A176VEG3_MARPO</name>
<comment type="caution">
    <text evidence="8">The sequence shown here is derived from an EMBL/GenBank/DDBJ whole genome shotgun (WGS) entry which is preliminary data.</text>
</comment>
<evidence type="ECO:0000256" key="3">
    <source>
        <dbReference type="ARBA" id="ARBA00022592"/>
    </source>
</evidence>
<accession>A0A176VEG3</accession>
<keyword evidence="5 7" id="KW-1133">Transmembrane helix</keyword>
<gene>
    <name evidence="8" type="ORF">AXG93_2566s1080</name>
</gene>
<dbReference type="AlphaFoldDB" id="A0A176VEG3"/>
<keyword evidence="6 7" id="KW-0472">Membrane</keyword>
<organism evidence="8 9">
    <name type="scientific">Marchantia polymorpha subsp. ruderalis</name>
    <dbReference type="NCBI Taxonomy" id="1480154"/>
    <lineage>
        <taxon>Eukaryota</taxon>
        <taxon>Viridiplantae</taxon>
        <taxon>Streptophyta</taxon>
        <taxon>Embryophyta</taxon>
        <taxon>Marchantiophyta</taxon>
        <taxon>Marchantiopsida</taxon>
        <taxon>Marchantiidae</taxon>
        <taxon>Marchantiales</taxon>
        <taxon>Marchantiaceae</taxon>
        <taxon>Marchantia</taxon>
    </lineage>
</organism>
<reference evidence="8" key="1">
    <citation type="submission" date="2016-03" db="EMBL/GenBank/DDBJ databases">
        <title>Mechanisms controlling the formation of the plant cell surface in tip-growing cells are functionally conserved among land plants.</title>
        <authorList>
            <person name="Honkanen S."/>
            <person name="Jones V.A."/>
            <person name="Morieri G."/>
            <person name="Champion C."/>
            <person name="Hetherington A.J."/>
            <person name="Kelly S."/>
            <person name="Saint-Marcoux D."/>
            <person name="Proust H."/>
            <person name="Prescott H."/>
            <person name="Dolan L."/>
        </authorList>
    </citation>
    <scope>NUCLEOTIDE SEQUENCE [LARGE SCALE GENOMIC DNA]</scope>
    <source>
        <tissue evidence="8">Whole gametophyte</tissue>
    </source>
</reference>
<evidence type="ECO:0000256" key="4">
    <source>
        <dbReference type="ARBA" id="ARBA00022692"/>
    </source>
</evidence>
<dbReference type="EMBL" id="LVLJ01004077">
    <property type="protein sequence ID" value="OAE18325.1"/>
    <property type="molecule type" value="Genomic_DNA"/>
</dbReference>
<dbReference type="PANTHER" id="PTHR11101">
    <property type="entry name" value="PHOSPHATE TRANSPORTER"/>
    <property type="match status" value="1"/>
</dbReference>
<dbReference type="PANTHER" id="PTHR11101:SF94">
    <property type="entry name" value="PHOSPHATE TRANSPORTER"/>
    <property type="match status" value="1"/>
</dbReference>
<dbReference type="GO" id="GO:0005315">
    <property type="term" value="F:phosphate transmembrane transporter activity"/>
    <property type="evidence" value="ECO:0007669"/>
    <property type="project" value="InterPro"/>
</dbReference>
<evidence type="ECO:0000313" key="8">
    <source>
        <dbReference type="EMBL" id="OAE18325.1"/>
    </source>
</evidence>
<keyword evidence="4 7" id="KW-0812">Transmembrane</keyword>
<evidence type="ECO:0000256" key="2">
    <source>
        <dbReference type="ARBA" id="ARBA00022448"/>
    </source>
</evidence>
<dbReference type="GO" id="GO:0016020">
    <property type="term" value="C:membrane"/>
    <property type="evidence" value="ECO:0007669"/>
    <property type="project" value="UniProtKB-SubCell"/>
</dbReference>
<protein>
    <submittedName>
        <fullName evidence="8">Uncharacterized protein</fullName>
    </submittedName>
</protein>
<proteinExistence type="predicted"/>
<dbReference type="GO" id="GO:0035435">
    <property type="term" value="P:phosphate ion transmembrane transport"/>
    <property type="evidence" value="ECO:0007669"/>
    <property type="project" value="TreeGrafter"/>
</dbReference>
<comment type="subcellular location">
    <subcellularLocation>
        <location evidence="1">Membrane</location>
        <topology evidence="1">Multi-pass membrane protein</topology>
    </subcellularLocation>
</comment>
<evidence type="ECO:0000313" key="9">
    <source>
        <dbReference type="Proteomes" id="UP000077202"/>
    </source>
</evidence>
<evidence type="ECO:0000256" key="6">
    <source>
        <dbReference type="ARBA" id="ARBA00023136"/>
    </source>
</evidence>
<feature type="transmembrane region" description="Helical" evidence="7">
    <location>
        <begin position="32"/>
        <end position="51"/>
    </location>
</feature>
<dbReference type="InterPro" id="IPR001204">
    <property type="entry name" value="Phos_transporter"/>
</dbReference>
<keyword evidence="2" id="KW-0813">Transport</keyword>
<dbReference type="Pfam" id="PF01384">
    <property type="entry name" value="PHO4"/>
    <property type="match status" value="1"/>
</dbReference>
<evidence type="ECO:0000256" key="1">
    <source>
        <dbReference type="ARBA" id="ARBA00004141"/>
    </source>
</evidence>
<keyword evidence="9" id="KW-1185">Reference proteome</keyword>